<gene>
    <name evidence="3" type="ORF">ACFSJG_23190</name>
</gene>
<dbReference type="RefSeq" id="WP_378487578.1">
    <property type="nucleotide sequence ID" value="NZ_JBHUFB010000020.1"/>
</dbReference>
<dbReference type="SUPFAM" id="SSF51735">
    <property type="entry name" value="NAD(P)-binding Rossmann-fold domains"/>
    <property type="match status" value="1"/>
</dbReference>
<protein>
    <submittedName>
        <fullName evidence="3">SDR family NAD(P)-dependent oxidoreductase</fullName>
    </submittedName>
</protein>
<dbReference type="InterPro" id="IPR036291">
    <property type="entry name" value="NAD(P)-bd_dom_sf"/>
</dbReference>
<comment type="similarity">
    <text evidence="1">Belongs to the short-chain dehydrogenases/reductases (SDR) family.</text>
</comment>
<dbReference type="PRINTS" id="PR00081">
    <property type="entry name" value="GDHRDH"/>
</dbReference>
<evidence type="ECO:0000313" key="4">
    <source>
        <dbReference type="Proteomes" id="UP001597286"/>
    </source>
</evidence>
<dbReference type="InterPro" id="IPR002347">
    <property type="entry name" value="SDR_fam"/>
</dbReference>
<sequence>MARQLDELLAGRRVLVTGAARGIGAALATRLHRRGARVALLGLDPELLEQVAVTCGRAPWRHCDVRDPDALESAVGELVDGLGGLDVVVANAGVGAQLPMVGGDPEVMRQTVEVNLMGTYHTLRIAGEHLGHSNGYALVVASGAAGVSLPLLGAYSATSAATEALANTLRVEMRHLGTRVGVGYLGEIDTEMVSIGFDSAAADKIRWSGMFTSLSPTETAVAALEKGIALRRRRIYAPAWVGGVMHLRAPAQRIVDLRPQPTMAAALAIARTERARFTTTLTGRKEPTS</sequence>
<proteinExistence type="inferred from homology"/>
<dbReference type="CDD" id="cd05233">
    <property type="entry name" value="SDR_c"/>
    <property type="match status" value="1"/>
</dbReference>
<reference evidence="4" key="1">
    <citation type="journal article" date="2019" name="Int. J. Syst. Evol. Microbiol.">
        <title>The Global Catalogue of Microorganisms (GCM) 10K type strain sequencing project: providing services to taxonomists for standard genome sequencing and annotation.</title>
        <authorList>
            <consortium name="The Broad Institute Genomics Platform"/>
            <consortium name="The Broad Institute Genome Sequencing Center for Infectious Disease"/>
            <person name="Wu L."/>
            <person name="Ma J."/>
        </authorList>
    </citation>
    <scope>NUCLEOTIDE SEQUENCE [LARGE SCALE GENOMIC DNA]</scope>
    <source>
        <strain evidence="4">DT72</strain>
    </source>
</reference>
<comment type="caution">
    <text evidence="3">The sequence shown here is derived from an EMBL/GenBank/DDBJ whole genome shotgun (WGS) entry which is preliminary data.</text>
</comment>
<dbReference type="Gene3D" id="3.40.50.720">
    <property type="entry name" value="NAD(P)-binding Rossmann-like Domain"/>
    <property type="match status" value="1"/>
</dbReference>
<organism evidence="3 4">
    <name type="scientific">Rhodococcus gannanensis</name>
    <dbReference type="NCBI Taxonomy" id="1960308"/>
    <lineage>
        <taxon>Bacteria</taxon>
        <taxon>Bacillati</taxon>
        <taxon>Actinomycetota</taxon>
        <taxon>Actinomycetes</taxon>
        <taxon>Mycobacteriales</taxon>
        <taxon>Nocardiaceae</taxon>
        <taxon>Rhodococcus</taxon>
    </lineage>
</organism>
<dbReference type="Pfam" id="PF00106">
    <property type="entry name" value="adh_short"/>
    <property type="match status" value="1"/>
</dbReference>
<dbReference type="PANTHER" id="PTHR44196:SF1">
    <property type="entry name" value="DEHYDROGENASE_REDUCTASE SDR FAMILY MEMBER 7B"/>
    <property type="match status" value="1"/>
</dbReference>
<accession>A0ABW4PBJ5</accession>
<name>A0ABW4PBJ5_9NOCA</name>
<keyword evidence="4" id="KW-1185">Reference proteome</keyword>
<evidence type="ECO:0000256" key="2">
    <source>
        <dbReference type="ARBA" id="ARBA00023002"/>
    </source>
</evidence>
<evidence type="ECO:0000256" key="1">
    <source>
        <dbReference type="ARBA" id="ARBA00006484"/>
    </source>
</evidence>
<dbReference type="PANTHER" id="PTHR44196">
    <property type="entry name" value="DEHYDROGENASE/REDUCTASE SDR FAMILY MEMBER 7B"/>
    <property type="match status" value="1"/>
</dbReference>
<dbReference type="EMBL" id="JBHUFB010000020">
    <property type="protein sequence ID" value="MFD1815134.1"/>
    <property type="molecule type" value="Genomic_DNA"/>
</dbReference>
<dbReference type="Proteomes" id="UP001597286">
    <property type="component" value="Unassembled WGS sequence"/>
</dbReference>
<evidence type="ECO:0000313" key="3">
    <source>
        <dbReference type="EMBL" id="MFD1815134.1"/>
    </source>
</evidence>
<keyword evidence="2" id="KW-0560">Oxidoreductase</keyword>